<dbReference type="AlphaFoldDB" id="D6ZE88"/>
<dbReference type="HOGENOM" id="CLU_518640_0_0_11"/>
<proteinExistence type="predicted"/>
<evidence type="ECO:0000256" key="1">
    <source>
        <dbReference type="SAM" id="MobiDB-lite"/>
    </source>
</evidence>
<accession>D6ZE88</accession>
<feature type="compositionally biased region" description="Basic residues" evidence="1">
    <location>
        <begin position="14"/>
        <end position="25"/>
    </location>
</feature>
<keyword evidence="3" id="KW-1185">Reference proteome</keyword>
<dbReference type="EMBL" id="CP001958">
    <property type="protein sequence ID" value="ADG97368.1"/>
    <property type="molecule type" value="Genomic_DNA"/>
</dbReference>
<gene>
    <name evidence="2" type="ordered locus">Srot_0891</name>
</gene>
<feature type="region of interest" description="Disordered" evidence="1">
    <location>
        <begin position="1"/>
        <end position="30"/>
    </location>
</feature>
<dbReference type="KEGG" id="srt:Srot_0891"/>
<dbReference type="Proteomes" id="UP000002247">
    <property type="component" value="Chromosome"/>
</dbReference>
<organism evidence="2 3">
    <name type="scientific">Segniliparus rotundus (strain ATCC BAA-972 / CDC 1076 / CIP 108378 / DSM 44985 / JCM 13578)</name>
    <dbReference type="NCBI Taxonomy" id="640132"/>
    <lineage>
        <taxon>Bacteria</taxon>
        <taxon>Bacillati</taxon>
        <taxon>Actinomycetota</taxon>
        <taxon>Actinomycetes</taxon>
        <taxon>Mycobacteriales</taxon>
        <taxon>Segniliparaceae</taxon>
        <taxon>Segniliparus</taxon>
    </lineage>
</organism>
<name>D6ZE88_SEGRD</name>
<reference evidence="2 3" key="1">
    <citation type="journal article" date="2010" name="Stand. Genomic Sci.">
        <title>Complete genome sequence of Segniliparus rotundus type strain (CDC 1076).</title>
        <authorList>
            <person name="Sikorski J."/>
            <person name="Lapidus A."/>
            <person name="Copeland A."/>
            <person name="Misra M."/>
            <person name="Glavina Del Rio T."/>
            <person name="Nolan M."/>
            <person name="Lucas S."/>
            <person name="Chen F."/>
            <person name="Tice H."/>
            <person name="Cheng J.F."/>
            <person name="Jando M."/>
            <person name="Schneider S."/>
            <person name="Bruce D."/>
            <person name="Goodwin L."/>
            <person name="Pitluck S."/>
            <person name="Liolios K."/>
            <person name="Mikhailova N."/>
            <person name="Pati A."/>
            <person name="Ivanova N."/>
            <person name="Mavromatis K."/>
            <person name="Chen A."/>
            <person name="Palaniappan K."/>
            <person name="Chertkov O."/>
            <person name="Land M."/>
            <person name="Hauser L."/>
            <person name="Chang Y.J."/>
            <person name="Jeffries C.D."/>
            <person name="Brettin T."/>
            <person name="Detter J.C."/>
            <person name="Han C."/>
            <person name="Rohde M."/>
            <person name="Goker M."/>
            <person name="Bristow J."/>
            <person name="Eisen J.A."/>
            <person name="Markowitz V."/>
            <person name="Hugenholtz P."/>
            <person name="Kyrpides N.C."/>
            <person name="Klenk H.P."/>
        </authorList>
    </citation>
    <scope>NUCLEOTIDE SEQUENCE [LARGE SCALE GENOMIC DNA]</scope>
    <source>
        <strain evidence="3">ATCC BAA-972 / CDC 1076 / CIP 108378 / DSM 44985 / JCM 13578</strain>
    </source>
</reference>
<dbReference type="RefSeq" id="WP_013137824.1">
    <property type="nucleotide sequence ID" value="NC_014168.1"/>
</dbReference>
<evidence type="ECO:0000313" key="3">
    <source>
        <dbReference type="Proteomes" id="UP000002247"/>
    </source>
</evidence>
<sequence length="525" mass="59882">MFRNRDRGVSSVASKRKGVRRPNKKRSVEDQTQKLVEWVKNADPPCYPVWDYLLAAQQISRRPPPRPGLGRIPPEVWFDTLCLLPIKFRFADGGEWTRRVHDMAVEQGKTTLDVVEELSRARDDGSISWDEATECHVFAFASTELSDDEPEAASKHPRDVFPSLIEALDQASETGSEPSLVKMFEGDDVLRKLLTMRMARELRDDGWWPVKASKAYTTHKPESMYSCMNCMRAVRLEPEPKPSVNEAPEEVRFINGIWTHADDQYEGEHKTDCVFDAEDVFKGLVIVAGEKLERRSENWSLKVSSEFAESALPPQGQDSSQAPVAVSEEDRHFLHLPSMLDALLVFYGLDRSNLFTVDIGGSEFKWHEFFYGLGDIPTLARELAKDSLPRPNLSVKLARPVVMEVDSWYREPPLRPVTRHGVDYWGVYQKVATRVPVSMFGKASRDRERWEECDIWATLRFTDQELAEKVDFTSYPLVVFGYPELGFGKDGTAYLNVVINHAGQIGESFSDLLPRREEPYTAWQA</sequence>
<protein>
    <submittedName>
        <fullName evidence="2">Uncharacterized protein</fullName>
    </submittedName>
</protein>
<evidence type="ECO:0000313" key="2">
    <source>
        <dbReference type="EMBL" id="ADG97368.1"/>
    </source>
</evidence>